<reference evidence="7 8" key="1">
    <citation type="submission" date="2024-10" db="EMBL/GenBank/DDBJ databases">
        <authorList>
            <person name="Kim D."/>
        </authorList>
    </citation>
    <scope>NUCLEOTIDE SEQUENCE [LARGE SCALE GENOMIC DNA]</scope>
    <source>
        <strain evidence="7">BH-2024</strain>
    </source>
</reference>
<feature type="region of interest" description="Disordered" evidence="5">
    <location>
        <begin position="190"/>
        <end position="258"/>
    </location>
</feature>
<dbReference type="SUPFAM" id="SSF101690">
    <property type="entry name" value="PAZ domain"/>
    <property type="match status" value="1"/>
</dbReference>
<dbReference type="AlphaFoldDB" id="A0ABD2ICS9"/>
<keyword evidence="4" id="KW-0143">Chaperone</keyword>
<evidence type="ECO:0000256" key="2">
    <source>
        <dbReference type="ARBA" id="ARBA00022741"/>
    </source>
</evidence>
<evidence type="ECO:0000313" key="7">
    <source>
        <dbReference type="EMBL" id="KAL3073958.1"/>
    </source>
</evidence>
<dbReference type="InterPro" id="IPR001404">
    <property type="entry name" value="Hsp90_fam"/>
</dbReference>
<dbReference type="Pfam" id="PF13589">
    <property type="entry name" value="HATPase_c_3"/>
    <property type="match status" value="1"/>
</dbReference>
<dbReference type="InterPro" id="IPR036085">
    <property type="entry name" value="PAZ_dom_sf"/>
</dbReference>
<sequence>MSFSYAALLFIVFTILAGQSGETFAFQAEIAQLMPKLDNSTAKAHDFKNDPSKADKTLAIIDTGIGMTKADLVNSLGAIAKSGTKAFMEALQTGIDFLLPLHFGAGFYSAFSVAARVTVTSKHNDDDCYRWESSAGGSFIIRNCANPEVTRGAKTILHLLEDQTAYLQVLMLVLCGFAICECGAVGRKGGQAGGERSSRGRPNKEGAGTSGGRGGAGQKRGGGQNAGRGGGKGNGRGGGGGGRGGRVPQQPQEADEEERMHRIVLWPCRTLCGAHRKLITTYSDRNGFTHTLFFAGLTEEGADSVLAYGNLRRPYNVCVAAHYYARHRIMLKYPQFPCVIEKCFGQRDGPLHKYYPLELVKVVDDGFPHVYANLLSQKRDGASSSSSSPRNFLSSPSDDDDDRGLWFGSMSTQNSVTETPSPSCAYDTPLERVKVEKLTGIGAQCYAPYFEHRFLLPALTVSHPQGVLFAPTRNKFHEFMVRPFIRQVA</sequence>
<protein>
    <submittedName>
        <fullName evidence="7">Uncharacterized protein</fullName>
    </submittedName>
</protein>
<evidence type="ECO:0000256" key="6">
    <source>
        <dbReference type="SAM" id="SignalP"/>
    </source>
</evidence>
<comment type="similarity">
    <text evidence="1">Belongs to the heat shock protein 90 family.</text>
</comment>
<feature type="compositionally biased region" description="Low complexity" evidence="5">
    <location>
        <begin position="383"/>
        <end position="396"/>
    </location>
</feature>
<feature type="chain" id="PRO_5044878041" evidence="6">
    <location>
        <begin position="26"/>
        <end position="489"/>
    </location>
</feature>
<dbReference type="Gene3D" id="2.170.260.10">
    <property type="entry name" value="paz domain"/>
    <property type="match status" value="1"/>
</dbReference>
<keyword evidence="3" id="KW-0067">ATP-binding</keyword>
<feature type="region of interest" description="Disordered" evidence="5">
    <location>
        <begin position="379"/>
        <end position="401"/>
    </location>
</feature>
<dbReference type="InterPro" id="IPR036890">
    <property type="entry name" value="HATPase_C_sf"/>
</dbReference>
<keyword evidence="6" id="KW-0732">Signal</keyword>
<proteinExistence type="inferred from homology"/>
<dbReference type="SUPFAM" id="SSF55874">
    <property type="entry name" value="ATPase domain of HSP90 chaperone/DNA topoisomerase II/histidine kinase"/>
    <property type="match status" value="1"/>
</dbReference>
<name>A0ABD2ICS9_9BILA</name>
<dbReference type="EMBL" id="JBICBT010001304">
    <property type="protein sequence ID" value="KAL3073958.1"/>
    <property type="molecule type" value="Genomic_DNA"/>
</dbReference>
<comment type="caution">
    <text evidence="7">The sequence shown here is derived from an EMBL/GenBank/DDBJ whole genome shotgun (WGS) entry which is preliminary data.</text>
</comment>
<dbReference type="Proteomes" id="UP001620626">
    <property type="component" value="Unassembled WGS sequence"/>
</dbReference>
<evidence type="ECO:0000313" key="8">
    <source>
        <dbReference type="Proteomes" id="UP001620626"/>
    </source>
</evidence>
<evidence type="ECO:0000256" key="3">
    <source>
        <dbReference type="ARBA" id="ARBA00022840"/>
    </source>
</evidence>
<feature type="compositionally biased region" description="Gly residues" evidence="5">
    <location>
        <begin position="208"/>
        <end position="245"/>
    </location>
</feature>
<organism evidence="7 8">
    <name type="scientific">Heterodera trifolii</name>
    <dbReference type="NCBI Taxonomy" id="157864"/>
    <lineage>
        <taxon>Eukaryota</taxon>
        <taxon>Metazoa</taxon>
        <taxon>Ecdysozoa</taxon>
        <taxon>Nematoda</taxon>
        <taxon>Chromadorea</taxon>
        <taxon>Rhabditida</taxon>
        <taxon>Tylenchina</taxon>
        <taxon>Tylenchomorpha</taxon>
        <taxon>Tylenchoidea</taxon>
        <taxon>Heteroderidae</taxon>
        <taxon>Heteroderinae</taxon>
        <taxon>Heterodera</taxon>
    </lineage>
</organism>
<evidence type="ECO:0000256" key="1">
    <source>
        <dbReference type="ARBA" id="ARBA00008239"/>
    </source>
</evidence>
<dbReference type="Gene3D" id="3.30.565.10">
    <property type="entry name" value="Histidine kinase-like ATPase, C-terminal domain"/>
    <property type="match status" value="1"/>
</dbReference>
<evidence type="ECO:0000256" key="5">
    <source>
        <dbReference type="SAM" id="MobiDB-lite"/>
    </source>
</evidence>
<keyword evidence="8" id="KW-1185">Reference proteome</keyword>
<feature type="signal peptide" evidence="6">
    <location>
        <begin position="1"/>
        <end position="25"/>
    </location>
</feature>
<evidence type="ECO:0000256" key="4">
    <source>
        <dbReference type="ARBA" id="ARBA00023186"/>
    </source>
</evidence>
<keyword evidence="2" id="KW-0547">Nucleotide-binding</keyword>
<dbReference type="PANTHER" id="PTHR11528">
    <property type="entry name" value="HEAT SHOCK PROTEIN 90 FAMILY MEMBER"/>
    <property type="match status" value="1"/>
</dbReference>
<gene>
    <name evidence="7" type="ORF">niasHT_036046</name>
</gene>
<dbReference type="GO" id="GO:0005524">
    <property type="term" value="F:ATP binding"/>
    <property type="evidence" value="ECO:0007669"/>
    <property type="project" value="UniProtKB-KW"/>
</dbReference>
<accession>A0ABD2ICS9</accession>